<evidence type="ECO:0000256" key="9">
    <source>
        <dbReference type="ARBA" id="ARBA00069061"/>
    </source>
</evidence>
<evidence type="ECO:0000256" key="11">
    <source>
        <dbReference type="ARBA" id="ARBA00079049"/>
    </source>
</evidence>
<dbReference type="EMBL" id="OW240916">
    <property type="protein sequence ID" value="CAH2292154.1"/>
    <property type="molecule type" value="Genomic_DNA"/>
</dbReference>
<evidence type="ECO:0000256" key="2">
    <source>
        <dbReference type="ARBA" id="ARBA00022448"/>
    </source>
</evidence>
<keyword evidence="6" id="KW-0445">Lipid transport</keyword>
<dbReference type="FunFam" id="3.30.530.20:FF:000017">
    <property type="entry name" value="Phosphatidylcholine transfer protein, putative"/>
    <property type="match status" value="1"/>
</dbReference>
<dbReference type="GO" id="GO:0005829">
    <property type="term" value="C:cytosol"/>
    <property type="evidence" value="ECO:0007669"/>
    <property type="project" value="UniProtKB-ARBA"/>
</dbReference>
<sequence length="217" mass="25269">MMALKFSEEDFQEAWRELDHPAIQEPWQLFTESMGFQIYRLQDQESGLYQYKVYGGLSDCLPELFADVYMDLEYRKKWDQYVNALREVESEEDPVIYWEVKYPFPLANRDYVYVRERQDLDVDGRKIFVILAKSVSVNHCPEKSGIIRVTAYKQSLAIESDGSSGCKVFMYYFDNPGGMLPSWLINWTAKSGVPSFLTDMEKACKGYNQSTVKTPSN</sequence>
<reference evidence="13" key="1">
    <citation type="submission" date="2022-03" db="EMBL/GenBank/DDBJ databases">
        <authorList>
            <person name="Alioto T."/>
            <person name="Alioto T."/>
            <person name="Gomez Garrido J."/>
        </authorList>
    </citation>
    <scope>NUCLEOTIDE SEQUENCE</scope>
</reference>
<protein>
    <recommendedName>
        <fullName evidence="9">Phosphatidylcholine transfer protein</fullName>
    </recommendedName>
    <alternativeName>
        <fullName evidence="11">START domain-containing protein 2</fullName>
    </alternativeName>
    <alternativeName>
        <fullName evidence="10">StAR-related lipid transfer protein 2</fullName>
    </alternativeName>
</protein>
<dbReference type="GO" id="GO:0031210">
    <property type="term" value="F:phosphatidylcholine binding"/>
    <property type="evidence" value="ECO:0007669"/>
    <property type="project" value="TreeGrafter"/>
</dbReference>
<dbReference type="AlphaFoldDB" id="A0AAD1S4J0"/>
<keyword evidence="5" id="KW-0007">Acetylation</keyword>
<dbReference type="Pfam" id="PF01852">
    <property type="entry name" value="START"/>
    <property type="match status" value="1"/>
</dbReference>
<dbReference type="PANTHER" id="PTHR19308">
    <property type="entry name" value="PHOSPHATIDYLCHOLINE TRANSFER PROTEIN"/>
    <property type="match status" value="1"/>
</dbReference>
<comment type="subunit">
    <text evidence="8">Interacts with ACOT13/THEM2.</text>
</comment>
<comment type="subcellular location">
    <subcellularLocation>
        <location evidence="1">Cytoplasm</location>
    </subcellularLocation>
</comment>
<accession>A0AAD1S4J0</accession>
<keyword evidence="7" id="KW-0446">Lipid-binding</keyword>
<dbReference type="SUPFAM" id="SSF55961">
    <property type="entry name" value="Bet v1-like"/>
    <property type="match status" value="1"/>
</dbReference>
<feature type="domain" description="START" evidence="12">
    <location>
        <begin position="27"/>
        <end position="209"/>
    </location>
</feature>
<evidence type="ECO:0000256" key="6">
    <source>
        <dbReference type="ARBA" id="ARBA00023055"/>
    </source>
</evidence>
<evidence type="ECO:0000256" key="7">
    <source>
        <dbReference type="ARBA" id="ARBA00023121"/>
    </source>
</evidence>
<organism evidence="13 14">
    <name type="scientific">Pelobates cultripes</name>
    <name type="common">Western spadefoot toad</name>
    <dbReference type="NCBI Taxonomy" id="61616"/>
    <lineage>
        <taxon>Eukaryota</taxon>
        <taxon>Metazoa</taxon>
        <taxon>Chordata</taxon>
        <taxon>Craniata</taxon>
        <taxon>Vertebrata</taxon>
        <taxon>Euteleostomi</taxon>
        <taxon>Amphibia</taxon>
        <taxon>Batrachia</taxon>
        <taxon>Anura</taxon>
        <taxon>Pelobatoidea</taxon>
        <taxon>Pelobatidae</taxon>
        <taxon>Pelobates</taxon>
    </lineage>
</organism>
<evidence type="ECO:0000256" key="1">
    <source>
        <dbReference type="ARBA" id="ARBA00004496"/>
    </source>
</evidence>
<evidence type="ECO:0000259" key="12">
    <source>
        <dbReference type="PROSITE" id="PS50848"/>
    </source>
</evidence>
<gene>
    <name evidence="13" type="ORF">PECUL_23A024940</name>
</gene>
<evidence type="ECO:0000256" key="10">
    <source>
        <dbReference type="ARBA" id="ARBA00077188"/>
    </source>
</evidence>
<dbReference type="InterPro" id="IPR051213">
    <property type="entry name" value="START_lipid_transfer"/>
</dbReference>
<evidence type="ECO:0000256" key="3">
    <source>
        <dbReference type="ARBA" id="ARBA00022490"/>
    </source>
</evidence>
<evidence type="ECO:0000256" key="4">
    <source>
        <dbReference type="ARBA" id="ARBA00022553"/>
    </source>
</evidence>
<evidence type="ECO:0000256" key="5">
    <source>
        <dbReference type="ARBA" id="ARBA00022990"/>
    </source>
</evidence>
<keyword evidence="4" id="KW-0597">Phosphoprotein</keyword>
<dbReference type="GO" id="GO:0008525">
    <property type="term" value="F:phosphatidylcholine transporter activity"/>
    <property type="evidence" value="ECO:0007669"/>
    <property type="project" value="TreeGrafter"/>
</dbReference>
<dbReference type="InterPro" id="IPR002913">
    <property type="entry name" value="START_lipid-bd_dom"/>
</dbReference>
<dbReference type="InterPro" id="IPR023393">
    <property type="entry name" value="START-like_dom_sf"/>
</dbReference>
<proteinExistence type="predicted"/>
<dbReference type="PROSITE" id="PS50848">
    <property type="entry name" value="START"/>
    <property type="match status" value="1"/>
</dbReference>
<keyword evidence="2" id="KW-0813">Transport</keyword>
<evidence type="ECO:0000313" key="14">
    <source>
        <dbReference type="Proteomes" id="UP001295444"/>
    </source>
</evidence>
<dbReference type="SMART" id="SM00234">
    <property type="entry name" value="START"/>
    <property type="match status" value="1"/>
</dbReference>
<dbReference type="PANTHER" id="PTHR19308:SF39">
    <property type="entry name" value="PHOSPHATIDYLCHOLINE TRANSFER PROTEIN"/>
    <property type="match status" value="1"/>
</dbReference>
<keyword evidence="3" id="KW-0963">Cytoplasm</keyword>
<dbReference type="Gene3D" id="3.30.530.20">
    <property type="match status" value="1"/>
</dbReference>
<evidence type="ECO:0000313" key="13">
    <source>
        <dbReference type="EMBL" id="CAH2292154.1"/>
    </source>
</evidence>
<name>A0AAD1S4J0_PELCU</name>
<evidence type="ECO:0000256" key="8">
    <source>
        <dbReference type="ARBA" id="ARBA00063535"/>
    </source>
</evidence>
<dbReference type="Proteomes" id="UP001295444">
    <property type="component" value="Chromosome 05"/>
</dbReference>
<keyword evidence="14" id="KW-1185">Reference proteome</keyword>